<evidence type="ECO:0000256" key="5">
    <source>
        <dbReference type="SAM" id="MobiDB-lite"/>
    </source>
</evidence>
<feature type="region of interest" description="Disordered" evidence="5">
    <location>
        <begin position="1403"/>
        <end position="1423"/>
    </location>
</feature>
<evidence type="ECO:0008006" key="11">
    <source>
        <dbReference type="Google" id="ProtNLM"/>
    </source>
</evidence>
<dbReference type="SUPFAM" id="SSF47769">
    <property type="entry name" value="SAM/Pointed domain"/>
    <property type="match status" value="1"/>
</dbReference>
<name>A0AA36I6E4_9DINO</name>
<feature type="domain" description="Guanylate cyclase" evidence="8">
    <location>
        <begin position="819"/>
        <end position="857"/>
    </location>
</feature>
<dbReference type="GO" id="GO:0016020">
    <property type="term" value="C:membrane"/>
    <property type="evidence" value="ECO:0007669"/>
    <property type="project" value="UniProtKB-SubCell"/>
</dbReference>
<dbReference type="PROSITE" id="PS50125">
    <property type="entry name" value="GUANYLATE_CYCLASE_2"/>
    <property type="match status" value="1"/>
</dbReference>
<evidence type="ECO:0000256" key="2">
    <source>
        <dbReference type="ARBA" id="ARBA00022692"/>
    </source>
</evidence>
<dbReference type="SUPFAM" id="SSF55073">
    <property type="entry name" value="Nucleotide cyclase"/>
    <property type="match status" value="1"/>
</dbReference>
<dbReference type="PANTHER" id="PTHR43336:SF3">
    <property type="entry name" value="GUANYLATE CYCLASE DOMAIN-CONTAINING PROTEIN"/>
    <property type="match status" value="1"/>
</dbReference>
<feature type="compositionally biased region" description="Basic and acidic residues" evidence="5">
    <location>
        <begin position="1459"/>
        <end position="1473"/>
    </location>
</feature>
<keyword evidence="10" id="KW-1185">Reference proteome</keyword>
<dbReference type="EMBL" id="CAUJNA010000774">
    <property type="protein sequence ID" value="CAJ1381038.1"/>
    <property type="molecule type" value="Genomic_DNA"/>
</dbReference>
<feature type="transmembrane region" description="Helical" evidence="6">
    <location>
        <begin position="218"/>
        <end position="237"/>
    </location>
</feature>
<evidence type="ECO:0000256" key="1">
    <source>
        <dbReference type="ARBA" id="ARBA00004141"/>
    </source>
</evidence>
<dbReference type="InterPro" id="IPR001054">
    <property type="entry name" value="A/G_cyclase"/>
</dbReference>
<evidence type="ECO:0000259" key="8">
    <source>
        <dbReference type="PROSITE" id="PS50125"/>
    </source>
</evidence>
<dbReference type="Pfam" id="PF00211">
    <property type="entry name" value="Guanylate_cyc"/>
    <property type="match status" value="1"/>
</dbReference>
<feature type="transmembrane region" description="Helical" evidence="6">
    <location>
        <begin position="351"/>
        <end position="370"/>
    </location>
</feature>
<dbReference type="GO" id="GO:0009190">
    <property type="term" value="P:cyclic nucleotide biosynthetic process"/>
    <property type="evidence" value="ECO:0007669"/>
    <property type="project" value="InterPro"/>
</dbReference>
<dbReference type="GO" id="GO:0035556">
    <property type="term" value="P:intracellular signal transduction"/>
    <property type="evidence" value="ECO:0007669"/>
    <property type="project" value="InterPro"/>
</dbReference>
<feature type="region of interest" description="Disordered" evidence="5">
    <location>
        <begin position="1449"/>
        <end position="1481"/>
    </location>
</feature>
<dbReference type="Gene3D" id="1.10.150.50">
    <property type="entry name" value="Transcription Factor, Ets-1"/>
    <property type="match status" value="1"/>
</dbReference>
<evidence type="ECO:0000313" key="10">
    <source>
        <dbReference type="Proteomes" id="UP001178507"/>
    </source>
</evidence>
<feature type="transmembrane region" description="Helical" evidence="6">
    <location>
        <begin position="188"/>
        <end position="212"/>
    </location>
</feature>
<dbReference type="InterPro" id="IPR029787">
    <property type="entry name" value="Nucleotide_cyclase"/>
</dbReference>
<accession>A0AA36I6E4</accession>
<organism evidence="9 10">
    <name type="scientific">Effrenium voratum</name>
    <dbReference type="NCBI Taxonomy" id="2562239"/>
    <lineage>
        <taxon>Eukaryota</taxon>
        <taxon>Sar</taxon>
        <taxon>Alveolata</taxon>
        <taxon>Dinophyceae</taxon>
        <taxon>Suessiales</taxon>
        <taxon>Symbiodiniaceae</taxon>
        <taxon>Effrenium</taxon>
    </lineage>
</organism>
<comment type="caution">
    <text evidence="9">The sequence shown here is derived from an EMBL/GenBank/DDBJ whole genome shotgun (WGS) entry which is preliminary data.</text>
</comment>
<dbReference type="Gene3D" id="3.30.70.1230">
    <property type="entry name" value="Nucleotide cyclase"/>
    <property type="match status" value="1"/>
</dbReference>
<dbReference type="Gene3D" id="1.20.120.350">
    <property type="entry name" value="Voltage-gated potassium channels. Chain C"/>
    <property type="match status" value="1"/>
</dbReference>
<feature type="compositionally biased region" description="Basic and acidic residues" evidence="5">
    <location>
        <begin position="325"/>
        <end position="338"/>
    </location>
</feature>
<dbReference type="Proteomes" id="UP001178507">
    <property type="component" value="Unassembled WGS sequence"/>
</dbReference>
<sequence length="1645" mass="183657">MKSTERHGIDMSVPGQVPLPAEELHNASQSQEAHSTPRLLESELSPSEHALVHRTGAQATEDSRNSRQETSQTQAPPNSPSSPKSPRMDKVDSNVWGTARPPLMKDKPPGLTLGQSGVRGNSDDSRELDMVLSSELGPLNGWEYDVRWLCRTLCRDWRFQTLTTILTVSALLGDDARLLLTSKEADNFFNVLIVMAFIVFAVEIVAASLGIRGYFNSFFFYLDFIATATMLLDLTWFGETLYCKDHADLSRPVAQTSFEGLLASLTDTRASRTVRILRLVRLGKLYKFYQRSADPRAEPMSAIPASPGSPLACDSPQDWDLNSDPGKDDKAQEETGTRVGKKLSDMTSRRVIVLVLVMLFCSFFFTAESWGNEFMLSGELGAGLVYERFRSWCSTSDAGFPWCLRAVSPESAERREERAWYEQYMLTFIRSHLSGPFSWRLYWVGLGSDNMVRYNDSSEEFLGTLAQLNQARWLGATLPKDELWKWDRQYAGPEPIPAEVKRRLAEPWREQCMGFVGVPLSLDSDTHGLSVACSVTDQLRCNEVHYEIPMLTTAVEASNVNMLFVFDTRPLVQAAAGLSMLQTFFICAALAVGALSFAKDANRFLLGPLERILVKLEAIRKNPLHAMKLGDIEYREQEQEEDEGERRSCCKREASALETLETAILERTLIKLGGLLALGFGEAGAEIIVHNMQGGTSAELNAMVPGQEVEAVFGFCSIRNFGDATEVLKEKVMVFVNQVSEIVHGICDTYHGSPNKIIGGNSFLVVWRMRGKDPEVRTKMADMALMSFVCITIEVQKSNTLAVYRSHPGLQQRFPDFRVTLGFGLHCGWAIEGAIGSEYKIDASYLSPNVNVASQLEAASGQLGLWILLTNYMARLCSTGLLAYLRMVDHVMLEGSKKTLRLYTLDLDHRRVSVKPKLRGQKRKVQNRYKVRQMREAVKSELWTSDFNLLDTLSKHSDFVVMREPYSKEFFDRFAVGVRNYEAGEWLVARDLFLTCHYCEELCMSSDSQPVQPEDGPVQALLEFMKKPRRTLHPDLWRFRVAGDTGLEAAALKVWRTAGAVKASRKAATEYFAAAFCTRAAKKPLLGGGGRKVNLQRLGQGDAAEEAALRVIRVRTSCISAAHPQKLRRHVEPCAPFWERTSVQARMLNLPASVQALARAAHEHLLQSNAIYADGCRRHARYLRGNRGSGNLGPWAVLERGIESLIWPVLYHTEELCESMDALRTHHASAKRAFVYKCYSGVLDYQHDLVLVAFQYDRAMLSRFMGRSRAAPQLQLRWALADLPQLPLHMELHRLKTADGGALESLSMLHWVEELVRGFFIGTTAELRGLGTWTVEEVIAWSLTTTLSPEVATWLREQEVTGKVLRSLDEAELVAMGLEPFARRRQLLLCREEVLAAEAAKEEKASDTRRTRPVPERRCDEKVSQDMRLGLKSDKEMKAIQHSIASFLPTPARSPTKLSKVESERKGEGERPFSSHSPAPQVNMTSVARLACLPVPRSLPATARPLSCHTCQPSGLGLRALAVVQATSRSVPGERSVSWPALAQAQSFAPARANLVQPSPAPLSWAPRVISWVPAVPTPRLHSLGEALQLKGLFSAAQDSSSARAARAARALLHHRYPHYPRYVTSSRRVIGYSVTVRPRPVQNI</sequence>
<evidence type="ECO:0000256" key="3">
    <source>
        <dbReference type="ARBA" id="ARBA00022989"/>
    </source>
</evidence>
<dbReference type="PANTHER" id="PTHR43336">
    <property type="entry name" value="OXYGEN SENSOR HISTIDINE KINASE RESPONSE REGULATOR DEVS/DOSS"/>
    <property type="match status" value="1"/>
</dbReference>
<keyword evidence="4 6" id="KW-0472">Membrane</keyword>
<reference evidence="9" key="1">
    <citation type="submission" date="2023-08" db="EMBL/GenBank/DDBJ databases">
        <authorList>
            <person name="Chen Y."/>
            <person name="Shah S."/>
            <person name="Dougan E. K."/>
            <person name="Thang M."/>
            <person name="Chan C."/>
        </authorList>
    </citation>
    <scope>NUCLEOTIDE SEQUENCE</scope>
</reference>
<comment type="subcellular location">
    <subcellularLocation>
        <location evidence="1">Membrane</location>
        <topology evidence="1">Multi-pass membrane protein</topology>
    </subcellularLocation>
</comment>
<evidence type="ECO:0000259" key="7">
    <source>
        <dbReference type="PROSITE" id="PS50105"/>
    </source>
</evidence>
<dbReference type="InterPro" id="IPR027359">
    <property type="entry name" value="Volt_channel_dom_sf"/>
</dbReference>
<evidence type="ECO:0000256" key="4">
    <source>
        <dbReference type="ARBA" id="ARBA00023136"/>
    </source>
</evidence>
<dbReference type="PROSITE" id="PS50105">
    <property type="entry name" value="SAM_DOMAIN"/>
    <property type="match status" value="1"/>
</dbReference>
<feature type="region of interest" description="Disordered" evidence="5">
    <location>
        <begin position="1"/>
        <end position="124"/>
    </location>
</feature>
<keyword evidence="2 6" id="KW-0812">Transmembrane</keyword>
<protein>
    <recommendedName>
        <fullName evidence="11">Adenylate cyclase</fullName>
    </recommendedName>
</protein>
<proteinExistence type="predicted"/>
<dbReference type="CDD" id="cd07302">
    <property type="entry name" value="CHD"/>
    <property type="match status" value="1"/>
</dbReference>
<keyword evidence="3 6" id="KW-1133">Transmembrane helix</keyword>
<evidence type="ECO:0000313" key="9">
    <source>
        <dbReference type="EMBL" id="CAJ1381038.1"/>
    </source>
</evidence>
<dbReference type="InterPro" id="IPR013761">
    <property type="entry name" value="SAM/pointed_sf"/>
</dbReference>
<feature type="region of interest" description="Disordered" evidence="5">
    <location>
        <begin position="307"/>
        <end position="338"/>
    </location>
</feature>
<gene>
    <name evidence="9" type="ORF">EVOR1521_LOCUS8841</name>
</gene>
<evidence type="ECO:0000256" key="6">
    <source>
        <dbReference type="SAM" id="Phobius"/>
    </source>
</evidence>
<feature type="domain" description="SAM" evidence="7">
    <location>
        <begin position="1333"/>
        <end position="1388"/>
    </location>
</feature>
<dbReference type="InterPro" id="IPR001660">
    <property type="entry name" value="SAM"/>
</dbReference>